<dbReference type="AlphaFoldDB" id="A0AAD6TAD9"/>
<protein>
    <recommendedName>
        <fullName evidence="3">Helicase C-terminal domain-containing protein</fullName>
    </recommendedName>
</protein>
<dbReference type="Proteomes" id="UP001218188">
    <property type="component" value="Unassembled WGS sequence"/>
</dbReference>
<accession>A0AAD6TAD9</accession>
<reference evidence="1" key="1">
    <citation type="submission" date="2023-03" db="EMBL/GenBank/DDBJ databases">
        <title>Massive genome expansion in bonnet fungi (Mycena s.s.) driven by repeated elements and novel gene families across ecological guilds.</title>
        <authorList>
            <consortium name="Lawrence Berkeley National Laboratory"/>
            <person name="Harder C.B."/>
            <person name="Miyauchi S."/>
            <person name="Viragh M."/>
            <person name="Kuo A."/>
            <person name="Thoen E."/>
            <person name="Andreopoulos B."/>
            <person name="Lu D."/>
            <person name="Skrede I."/>
            <person name="Drula E."/>
            <person name="Henrissat B."/>
            <person name="Morin E."/>
            <person name="Kohler A."/>
            <person name="Barry K."/>
            <person name="LaButti K."/>
            <person name="Morin E."/>
            <person name="Salamov A."/>
            <person name="Lipzen A."/>
            <person name="Mereny Z."/>
            <person name="Hegedus B."/>
            <person name="Baldrian P."/>
            <person name="Stursova M."/>
            <person name="Weitz H."/>
            <person name="Taylor A."/>
            <person name="Grigoriev I.V."/>
            <person name="Nagy L.G."/>
            <person name="Martin F."/>
            <person name="Kauserud H."/>
        </authorList>
    </citation>
    <scope>NUCLEOTIDE SEQUENCE</scope>
    <source>
        <strain evidence="1">CBHHK200</strain>
    </source>
</reference>
<gene>
    <name evidence="1" type="ORF">C8F04DRAFT_111888</name>
</gene>
<dbReference type="Gene3D" id="3.40.50.300">
    <property type="entry name" value="P-loop containing nucleotide triphosphate hydrolases"/>
    <property type="match status" value="1"/>
</dbReference>
<dbReference type="InterPro" id="IPR027417">
    <property type="entry name" value="P-loop_NTPase"/>
</dbReference>
<sequence>MLIRCRLNLKLGNQLLLNTRGQRLKSIKAWKPSIVDIEKLPAKNVLLEKTLKPWQEDAVRACLAAIDAGRTKIGMHTFGDPSLTLLPSLLDRIQTSPNARANVPQAVVVANKLRAVKIAHTLAQQRVDWKVEIDTVGAIPPSEADVLVTTYGHALHDRVLQNRFMQRFDMTRLKAIILSDPESCKPPDFNLLWSRFFETPEPEEDGANLRADASPLHTPVVIGTTMRDDFNTLLRLDHIPEVVYRRTFLHSLAENWECNPRFVAIPAPLGLRRLHIKLKIDFQQTPLSKTMREPAILVLTVKAWNDHAAMRKSTVVYCVNDRHAKALQKNFRDANVDARCEGMAAFEAGEFPVLIVTHRNTIDLPQIDCVVLATPTLDITAYGNQLLSAMKASLETGKEDSLVIQILDANRTKRSLAYDLADLLQLPVEEIQGQALDTIPLRAEQMSIVALKEEIVERERLRLERENRPPKYKPSAAERAERAERLGLTKKAMPYELAKEAPQDEQDEALDIVNKFFALRNRHWVRCASGVYLHDCRSRGHAIIRLKETAEGTQYQCPTSRSFPVHRRQ</sequence>
<dbReference type="EMBL" id="JARJCM010000014">
    <property type="protein sequence ID" value="KAJ7041957.1"/>
    <property type="molecule type" value="Genomic_DNA"/>
</dbReference>
<organism evidence="1 2">
    <name type="scientific">Mycena alexandri</name>
    <dbReference type="NCBI Taxonomy" id="1745969"/>
    <lineage>
        <taxon>Eukaryota</taxon>
        <taxon>Fungi</taxon>
        <taxon>Dikarya</taxon>
        <taxon>Basidiomycota</taxon>
        <taxon>Agaricomycotina</taxon>
        <taxon>Agaricomycetes</taxon>
        <taxon>Agaricomycetidae</taxon>
        <taxon>Agaricales</taxon>
        <taxon>Marasmiineae</taxon>
        <taxon>Mycenaceae</taxon>
        <taxon>Mycena</taxon>
    </lineage>
</organism>
<name>A0AAD6TAD9_9AGAR</name>
<proteinExistence type="predicted"/>
<evidence type="ECO:0000313" key="1">
    <source>
        <dbReference type="EMBL" id="KAJ7041957.1"/>
    </source>
</evidence>
<evidence type="ECO:0000313" key="2">
    <source>
        <dbReference type="Proteomes" id="UP001218188"/>
    </source>
</evidence>
<evidence type="ECO:0008006" key="3">
    <source>
        <dbReference type="Google" id="ProtNLM"/>
    </source>
</evidence>
<comment type="caution">
    <text evidence="1">The sequence shown here is derived from an EMBL/GenBank/DDBJ whole genome shotgun (WGS) entry which is preliminary data.</text>
</comment>
<keyword evidence="2" id="KW-1185">Reference proteome</keyword>